<proteinExistence type="predicted"/>
<dbReference type="InterPro" id="IPR027417">
    <property type="entry name" value="P-loop_NTPase"/>
</dbReference>
<feature type="compositionally biased region" description="Polar residues" evidence="2">
    <location>
        <begin position="50"/>
        <end position="70"/>
    </location>
</feature>
<dbReference type="GeneID" id="19191827"/>
<evidence type="ECO:0000256" key="2">
    <source>
        <dbReference type="SAM" id="MobiDB-lite"/>
    </source>
</evidence>
<evidence type="ECO:0000259" key="3">
    <source>
        <dbReference type="Pfam" id="PF04548"/>
    </source>
</evidence>
<feature type="region of interest" description="Disordered" evidence="2">
    <location>
        <begin position="49"/>
        <end position="70"/>
    </location>
</feature>
<evidence type="ECO:0000313" key="4">
    <source>
        <dbReference type="EMBL" id="EXJ70048.1"/>
    </source>
</evidence>
<dbReference type="Proteomes" id="UP000019471">
    <property type="component" value="Unassembled WGS sequence"/>
</dbReference>
<dbReference type="SUPFAM" id="SSF52540">
    <property type="entry name" value="P-loop containing nucleoside triphosphate hydrolases"/>
    <property type="match status" value="1"/>
</dbReference>
<feature type="domain" description="AIG1-type G" evidence="3">
    <location>
        <begin position="42"/>
        <end position="164"/>
    </location>
</feature>
<feature type="region of interest" description="Disordered" evidence="2">
    <location>
        <begin position="1"/>
        <end position="22"/>
    </location>
</feature>
<comment type="caution">
    <text evidence="4">The sequence shown here is derived from an EMBL/GenBank/DDBJ whole genome shotgun (WGS) entry which is preliminary data.</text>
</comment>
<name>W9WQ60_9EURO</name>
<accession>W9WQ60</accession>
<dbReference type="eggNOG" id="ENOG502SEAC">
    <property type="taxonomic scope" value="Eukaryota"/>
</dbReference>
<dbReference type="OrthoDB" id="4158913at2759"/>
<keyword evidence="5" id="KW-1185">Reference proteome</keyword>
<dbReference type="InterPro" id="IPR006703">
    <property type="entry name" value="G_AIG1"/>
</dbReference>
<reference evidence="4 5" key="1">
    <citation type="submission" date="2013-03" db="EMBL/GenBank/DDBJ databases">
        <title>The Genome Sequence of Cladophialophora psammophila CBS 110553.</title>
        <authorList>
            <consortium name="The Broad Institute Genomics Platform"/>
            <person name="Cuomo C."/>
            <person name="de Hoog S."/>
            <person name="Gorbushina A."/>
            <person name="Walker B."/>
            <person name="Young S.K."/>
            <person name="Zeng Q."/>
            <person name="Gargeya S."/>
            <person name="Fitzgerald M."/>
            <person name="Haas B."/>
            <person name="Abouelleil A."/>
            <person name="Allen A.W."/>
            <person name="Alvarado L."/>
            <person name="Arachchi H.M."/>
            <person name="Berlin A.M."/>
            <person name="Chapman S.B."/>
            <person name="Gainer-Dewar J."/>
            <person name="Goldberg J."/>
            <person name="Griggs A."/>
            <person name="Gujja S."/>
            <person name="Hansen M."/>
            <person name="Howarth C."/>
            <person name="Imamovic A."/>
            <person name="Ireland A."/>
            <person name="Larimer J."/>
            <person name="McCowan C."/>
            <person name="Murphy C."/>
            <person name="Pearson M."/>
            <person name="Poon T.W."/>
            <person name="Priest M."/>
            <person name="Roberts A."/>
            <person name="Saif S."/>
            <person name="Shea T."/>
            <person name="Sisk P."/>
            <person name="Sykes S."/>
            <person name="Wortman J."/>
            <person name="Nusbaum C."/>
            <person name="Birren B."/>
        </authorList>
    </citation>
    <scope>NUCLEOTIDE SEQUENCE [LARGE SCALE GENOMIC DNA]</scope>
    <source>
        <strain evidence="4 5">CBS 110553</strain>
    </source>
</reference>
<dbReference type="EMBL" id="AMGX01000010">
    <property type="protein sequence ID" value="EXJ70048.1"/>
    <property type="molecule type" value="Genomic_DNA"/>
</dbReference>
<feature type="compositionally biased region" description="Basic and acidic residues" evidence="2">
    <location>
        <begin position="302"/>
        <end position="313"/>
    </location>
</feature>
<dbReference type="RefSeq" id="XP_007745900.1">
    <property type="nucleotide sequence ID" value="XM_007747710.1"/>
</dbReference>
<sequence>MESSSSSVPGLAPANSVAERTQKLLKEMETRYKDTGSRANVVIILGRSGSGKSSASEDLSGSDGHSQQSIDSITQRVQIVKAVIDKKDFFVMDTPGFDPGSEQKVFLEIVRGIRTIGPFAQIIGLLYLTCINQPRFDQFDRKLVRFIRAFCGDEYLPRITFVTTFWTAAGPRQQTTFNQQLEFLRRNWQKAFDGQEPILYQHGREYNLDGQDTGRFVDWFENRVQIAQYGKEMIVRRYGERGTPETCTASPRIVHELNANTPIHDTQAGRLLGMPSASASSSVPSPGSEEESTRRTSSASHSSDRPSTDEGRRPSGPQLSTGSDPRTESQQHQGSSVDWSQVAADVIGWISRNVEFNVHSGGGRRHEHPLNGATAYNGPLDMNSPVDFLKMMGEDSSWEARWDYGVKHGIKGVPGSLEWGEAMLEHLRRNYG</sequence>
<keyword evidence="1" id="KW-0547">Nucleotide-binding</keyword>
<dbReference type="Pfam" id="PF04548">
    <property type="entry name" value="AIG1"/>
    <property type="match status" value="1"/>
</dbReference>
<dbReference type="Gene3D" id="3.40.50.300">
    <property type="entry name" value="P-loop containing nucleotide triphosphate hydrolases"/>
    <property type="match status" value="1"/>
</dbReference>
<gene>
    <name evidence="4" type="ORF">A1O5_07121</name>
</gene>
<protein>
    <recommendedName>
        <fullName evidence="3">AIG1-type G domain-containing protein</fullName>
    </recommendedName>
</protein>
<dbReference type="AlphaFoldDB" id="W9WQ60"/>
<dbReference type="GO" id="GO:0005525">
    <property type="term" value="F:GTP binding"/>
    <property type="evidence" value="ECO:0007669"/>
    <property type="project" value="InterPro"/>
</dbReference>
<dbReference type="HOGENOM" id="CLU_052056_0_0_1"/>
<organism evidence="4 5">
    <name type="scientific">Cladophialophora psammophila CBS 110553</name>
    <dbReference type="NCBI Taxonomy" id="1182543"/>
    <lineage>
        <taxon>Eukaryota</taxon>
        <taxon>Fungi</taxon>
        <taxon>Dikarya</taxon>
        <taxon>Ascomycota</taxon>
        <taxon>Pezizomycotina</taxon>
        <taxon>Eurotiomycetes</taxon>
        <taxon>Chaetothyriomycetidae</taxon>
        <taxon>Chaetothyriales</taxon>
        <taxon>Herpotrichiellaceae</taxon>
        <taxon>Cladophialophora</taxon>
    </lineage>
</organism>
<feature type="compositionally biased region" description="Low complexity" evidence="2">
    <location>
        <begin position="275"/>
        <end position="287"/>
    </location>
</feature>
<evidence type="ECO:0000313" key="5">
    <source>
        <dbReference type="Proteomes" id="UP000019471"/>
    </source>
</evidence>
<feature type="region of interest" description="Disordered" evidence="2">
    <location>
        <begin position="273"/>
        <end position="338"/>
    </location>
</feature>
<evidence type="ECO:0000256" key="1">
    <source>
        <dbReference type="ARBA" id="ARBA00022741"/>
    </source>
</evidence>
<feature type="compositionally biased region" description="Polar residues" evidence="2">
    <location>
        <begin position="317"/>
        <end position="338"/>
    </location>
</feature>